<dbReference type="EMBL" id="CP018335">
    <property type="protein sequence ID" value="APM37694.1"/>
    <property type="molecule type" value="Genomic_DNA"/>
</dbReference>
<organism evidence="2 3">
    <name type="scientific">Clostridium kluyveri</name>
    <dbReference type="NCBI Taxonomy" id="1534"/>
    <lineage>
        <taxon>Bacteria</taxon>
        <taxon>Bacillati</taxon>
        <taxon>Bacillota</taxon>
        <taxon>Clostridia</taxon>
        <taxon>Eubacteriales</taxon>
        <taxon>Clostridiaceae</taxon>
        <taxon>Clostridium</taxon>
    </lineage>
</organism>
<dbReference type="Proteomes" id="UP000184604">
    <property type="component" value="Chromosome"/>
</dbReference>
<keyword evidence="1" id="KW-0472">Membrane</keyword>
<reference evidence="2 3" key="1">
    <citation type="submission" date="2016-12" db="EMBL/GenBank/DDBJ databases">
        <title>Complete genome sequence of Clostridium kluyveri JZZ isolated from the pit mud of a Chinese flavor liquor-making factory.</title>
        <authorList>
            <person name="Wang Y."/>
        </authorList>
    </citation>
    <scope>NUCLEOTIDE SEQUENCE [LARGE SCALE GENOMIC DNA]</scope>
    <source>
        <strain evidence="2 3">JZZ</strain>
    </source>
</reference>
<evidence type="ECO:0000313" key="3">
    <source>
        <dbReference type="Proteomes" id="UP000184604"/>
    </source>
</evidence>
<keyword evidence="1" id="KW-0812">Transmembrane</keyword>
<evidence type="ECO:0000256" key="1">
    <source>
        <dbReference type="SAM" id="Phobius"/>
    </source>
</evidence>
<evidence type="ECO:0000313" key="2">
    <source>
        <dbReference type="EMBL" id="APM37694.1"/>
    </source>
</evidence>
<feature type="transmembrane region" description="Helical" evidence="1">
    <location>
        <begin position="17"/>
        <end position="34"/>
    </location>
</feature>
<protein>
    <submittedName>
        <fullName evidence="2">Uncharacterized protein</fullName>
    </submittedName>
</protein>
<feature type="transmembrane region" description="Helical" evidence="1">
    <location>
        <begin position="46"/>
        <end position="69"/>
    </location>
</feature>
<name>A0A1L5F3W7_CLOKL</name>
<proteinExistence type="predicted"/>
<accession>A0A1L5F3W7</accession>
<keyword evidence="1" id="KW-1133">Transmembrane helix</keyword>
<sequence length="102" mass="11707">MGKNCVGLYERLFSKKIGYLGFSVPIVVIASKLGRRTTIAMQNRGFNMGPVILMFVLAFILQVIFVSFIPECIIVVYCKSRFQFFNFSYESYLNRGKKVKSQ</sequence>
<gene>
    <name evidence="2" type="ORF">BS101_02480</name>
</gene>
<dbReference type="AlphaFoldDB" id="A0A1L5F3W7"/>